<accession>A0ABY2ZLG3</accession>
<name>A0ABY2ZLG3_9GAMM</name>
<dbReference type="EMBL" id="VHIZ01000009">
    <property type="protein sequence ID" value="TPV33669.1"/>
    <property type="molecule type" value="Genomic_DNA"/>
</dbReference>
<gene>
    <name evidence="1" type="ORF">FJW00_01085</name>
</gene>
<comment type="caution">
    <text evidence="1">The sequence shown here is derived from an EMBL/GenBank/DDBJ whole genome shotgun (WGS) entry which is preliminary data.</text>
</comment>
<dbReference type="Proteomes" id="UP000316142">
    <property type="component" value="Unassembled WGS sequence"/>
</dbReference>
<keyword evidence="2" id="KW-1185">Reference proteome</keyword>
<evidence type="ECO:0000313" key="1">
    <source>
        <dbReference type="EMBL" id="TPV33669.1"/>
    </source>
</evidence>
<dbReference type="RefSeq" id="WP_140922840.1">
    <property type="nucleotide sequence ID" value="NZ_CP122311.1"/>
</dbReference>
<organism evidence="1 2">
    <name type="scientific">Pantoea anthophila</name>
    <dbReference type="NCBI Taxonomy" id="470931"/>
    <lineage>
        <taxon>Bacteria</taxon>
        <taxon>Pseudomonadati</taxon>
        <taxon>Pseudomonadota</taxon>
        <taxon>Gammaproteobacteria</taxon>
        <taxon>Enterobacterales</taxon>
        <taxon>Erwiniaceae</taxon>
        <taxon>Pantoea</taxon>
    </lineage>
</organism>
<sequence length="80" mass="9379">MPDYCVLQKSREIMAINLTHKDKREKLTAEGYRVVWEVIFADNADAALLRYEQLRREEERAPQNFATDSVISSLFHLISH</sequence>
<proteinExistence type="predicted"/>
<evidence type="ECO:0000313" key="2">
    <source>
        <dbReference type="Proteomes" id="UP000316142"/>
    </source>
</evidence>
<reference evidence="1 2" key="1">
    <citation type="submission" date="2019-06" db="EMBL/GenBank/DDBJ databases">
        <title>Taxogenomics and systematics of the genus Pantoea.</title>
        <authorList>
            <person name="Tambong J.T."/>
        </authorList>
    </citation>
    <scope>NUCLEOTIDE SEQUENCE [LARGE SCALE GENOMIC DNA]</scope>
    <source>
        <strain evidence="1 2">LMG 2558</strain>
    </source>
</reference>
<protein>
    <submittedName>
        <fullName evidence="1">Uncharacterized protein</fullName>
    </submittedName>
</protein>